<evidence type="ECO:0000256" key="9">
    <source>
        <dbReference type="SAM" id="Phobius"/>
    </source>
</evidence>
<dbReference type="InterPro" id="IPR029569">
    <property type="entry name" value="CALHM"/>
</dbReference>
<reference evidence="11" key="1">
    <citation type="submission" date="2025-08" db="UniProtKB">
        <authorList>
            <consortium name="RefSeq"/>
        </authorList>
    </citation>
    <scope>IDENTIFICATION</scope>
</reference>
<keyword evidence="8" id="KW-0407">Ion channel</keyword>
<dbReference type="OrthoDB" id="8740304at2759"/>
<dbReference type="Proteomes" id="UP000515150">
    <property type="component" value="Chromosome 6"/>
</dbReference>
<feature type="transmembrane region" description="Helical" evidence="9">
    <location>
        <begin position="117"/>
        <end position="139"/>
    </location>
</feature>
<evidence type="ECO:0000256" key="8">
    <source>
        <dbReference type="ARBA" id="ARBA00023303"/>
    </source>
</evidence>
<dbReference type="RefSeq" id="XP_029010643.1">
    <property type="nucleotide sequence ID" value="XM_029154810.3"/>
</dbReference>
<dbReference type="PANTHER" id="PTHR32261">
    <property type="entry name" value="CALCIUM HOMEOSTASIS MODULATOR PROTEIN"/>
    <property type="match status" value="1"/>
</dbReference>
<dbReference type="PANTHER" id="PTHR32261:SF4">
    <property type="entry name" value="CALCIUM HOMEOSTASIS MODULATOR PROTEIN 6"/>
    <property type="match status" value="1"/>
</dbReference>
<dbReference type="Pfam" id="PF14798">
    <property type="entry name" value="Ca_hom_mod"/>
    <property type="match status" value="1"/>
</dbReference>
<comment type="subcellular location">
    <subcellularLocation>
        <location evidence="1">Membrane</location>
        <topology evidence="1">Multi-pass membrane protein</topology>
    </subcellularLocation>
</comment>
<keyword evidence="4 9" id="KW-0812">Transmembrane</keyword>
<dbReference type="GO" id="GO:0005886">
    <property type="term" value="C:plasma membrane"/>
    <property type="evidence" value="ECO:0007669"/>
    <property type="project" value="TreeGrafter"/>
</dbReference>
<proteinExistence type="inferred from homology"/>
<dbReference type="GO" id="GO:1904669">
    <property type="term" value="P:ATP export"/>
    <property type="evidence" value="ECO:0007669"/>
    <property type="project" value="UniProtKB-ARBA"/>
</dbReference>
<evidence type="ECO:0000256" key="5">
    <source>
        <dbReference type="ARBA" id="ARBA00022989"/>
    </source>
</evidence>
<evidence type="ECO:0000256" key="6">
    <source>
        <dbReference type="ARBA" id="ARBA00023065"/>
    </source>
</evidence>
<organism evidence="10 11">
    <name type="scientific">Betta splendens</name>
    <name type="common">Siamese fighting fish</name>
    <dbReference type="NCBI Taxonomy" id="158456"/>
    <lineage>
        <taxon>Eukaryota</taxon>
        <taxon>Metazoa</taxon>
        <taxon>Chordata</taxon>
        <taxon>Craniata</taxon>
        <taxon>Vertebrata</taxon>
        <taxon>Euteleostomi</taxon>
        <taxon>Actinopterygii</taxon>
        <taxon>Neopterygii</taxon>
        <taxon>Teleostei</taxon>
        <taxon>Neoteleostei</taxon>
        <taxon>Acanthomorphata</taxon>
        <taxon>Anabantaria</taxon>
        <taxon>Anabantiformes</taxon>
        <taxon>Anabantoidei</taxon>
        <taxon>Osphronemidae</taxon>
        <taxon>Betta</taxon>
    </lineage>
</organism>
<keyword evidence="10" id="KW-1185">Reference proteome</keyword>
<dbReference type="GeneID" id="114857894"/>
<protein>
    <submittedName>
        <fullName evidence="11">Uncharacterized protein LOC114857894</fullName>
    </submittedName>
</protein>
<evidence type="ECO:0000256" key="1">
    <source>
        <dbReference type="ARBA" id="ARBA00004141"/>
    </source>
</evidence>
<keyword evidence="5 9" id="KW-1133">Transmembrane helix</keyword>
<keyword evidence="6" id="KW-0406">Ion transport</keyword>
<sequence length="231" mass="25979">MDSGSVSRRVSATAADGKKTFIDKLKSEFLNSPLASNVVLGLILTGLEKAVEVEFACPCDPKWNALFTAAYFILPGVAVSVLMLVIKGIISCKCNICQEGDPSCSYECKICKEWKNFIYGLVPIIIWLVLVFLDGQYFACANTNWSGRYIIVDKAEPQRWCEPANGTSYMERMSLTQRWYFHSQVIGFAILFGCLVSLGIVICCIWLYNRWCKQKKKARSPEDPEDPDQIL</sequence>
<keyword evidence="7 9" id="KW-0472">Membrane</keyword>
<feature type="transmembrane region" description="Helical" evidence="9">
    <location>
        <begin position="185"/>
        <end position="208"/>
    </location>
</feature>
<dbReference type="KEGG" id="bspl:114857894"/>
<accession>A0A6P7MWC5</accession>
<gene>
    <name evidence="11" type="primary">LOC114857894</name>
</gene>
<feature type="transmembrane region" description="Helical" evidence="9">
    <location>
        <begin position="67"/>
        <end position="86"/>
    </location>
</feature>
<dbReference type="AlphaFoldDB" id="A0A6P7MWC5"/>
<evidence type="ECO:0000256" key="7">
    <source>
        <dbReference type="ARBA" id="ARBA00023136"/>
    </source>
</evidence>
<evidence type="ECO:0000313" key="11">
    <source>
        <dbReference type="RefSeq" id="XP_029010643.1"/>
    </source>
</evidence>
<evidence type="ECO:0000256" key="3">
    <source>
        <dbReference type="ARBA" id="ARBA00022448"/>
    </source>
</evidence>
<name>A0A6P7MWC5_BETSP</name>
<evidence type="ECO:0000313" key="10">
    <source>
        <dbReference type="Proteomes" id="UP000515150"/>
    </source>
</evidence>
<comment type="similarity">
    <text evidence="2">Belongs to the CALHM family.</text>
</comment>
<evidence type="ECO:0000256" key="4">
    <source>
        <dbReference type="ARBA" id="ARBA00022692"/>
    </source>
</evidence>
<dbReference type="InParanoid" id="A0A6P7MWC5"/>
<keyword evidence="3" id="KW-0813">Transport</keyword>
<dbReference type="GO" id="GO:0005261">
    <property type="term" value="F:monoatomic cation channel activity"/>
    <property type="evidence" value="ECO:0007669"/>
    <property type="project" value="TreeGrafter"/>
</dbReference>
<evidence type="ECO:0000256" key="2">
    <source>
        <dbReference type="ARBA" id="ARBA00008497"/>
    </source>
</evidence>
<feature type="transmembrane region" description="Helical" evidence="9">
    <location>
        <begin position="29"/>
        <end position="47"/>
    </location>
</feature>